<keyword evidence="7" id="KW-0378">Hydrolase</keyword>
<dbReference type="PROSITE" id="PS52035">
    <property type="entry name" value="PEPTIDASE_M14"/>
    <property type="match status" value="1"/>
</dbReference>
<evidence type="ECO:0000256" key="4">
    <source>
        <dbReference type="ARBA" id="ARBA00022670"/>
    </source>
</evidence>
<evidence type="ECO:0000256" key="8">
    <source>
        <dbReference type="ARBA" id="ARBA00022833"/>
    </source>
</evidence>
<gene>
    <name evidence="12" type="ORF">J4Q44_G00089800</name>
</gene>
<keyword evidence="5" id="KW-0479">Metal-binding</keyword>
<keyword evidence="13" id="KW-1185">Reference proteome</keyword>
<dbReference type="FunFam" id="3.40.630.10:FF:000084">
    <property type="entry name" value="Carboxypeptidase B2"/>
    <property type="match status" value="1"/>
</dbReference>
<accession>A0AAN8LW73</accession>
<dbReference type="SMART" id="SM00631">
    <property type="entry name" value="Zn_pept"/>
    <property type="match status" value="1"/>
</dbReference>
<reference evidence="12 13" key="1">
    <citation type="submission" date="2021-04" db="EMBL/GenBank/DDBJ databases">
        <authorList>
            <person name="De Guttry C."/>
            <person name="Zahm M."/>
            <person name="Klopp C."/>
            <person name="Cabau C."/>
            <person name="Louis A."/>
            <person name="Berthelot C."/>
            <person name="Parey E."/>
            <person name="Roest Crollius H."/>
            <person name="Montfort J."/>
            <person name="Robinson-Rechavi M."/>
            <person name="Bucao C."/>
            <person name="Bouchez O."/>
            <person name="Gislard M."/>
            <person name="Lluch J."/>
            <person name="Milhes M."/>
            <person name="Lampietro C."/>
            <person name="Lopez Roques C."/>
            <person name="Donnadieu C."/>
            <person name="Braasch I."/>
            <person name="Desvignes T."/>
            <person name="Postlethwait J."/>
            <person name="Bobe J."/>
            <person name="Wedekind C."/>
            <person name="Guiguen Y."/>
        </authorList>
    </citation>
    <scope>NUCLEOTIDE SEQUENCE [LARGE SCALE GENOMIC DNA]</scope>
    <source>
        <strain evidence="12">Cs_M1</strain>
        <tissue evidence="12">Blood</tissue>
    </source>
</reference>
<evidence type="ECO:0000256" key="1">
    <source>
        <dbReference type="ARBA" id="ARBA00001947"/>
    </source>
</evidence>
<dbReference type="Gene3D" id="3.40.630.10">
    <property type="entry name" value="Zn peptidases"/>
    <property type="match status" value="1"/>
</dbReference>
<proteinExistence type="inferred from homology"/>
<keyword evidence="6" id="KW-0732">Signal</keyword>
<sequence>MDIFLEIVTNPDGYYCTHTNNRMWRKTRKPNPGSSCIGTDPNRNWDAGFGGPGASNSPCSETYRGPKAHSESEVKSIVDFVKSHGNLKAFVSIHSYSQMLLYPYGYTTTPCKDQSELHNLARKAITDLASLYGTSYRYGSIINTIYQASGGTIDWTYNQGIKYSHTFELRDTGRYGFHPACQSDPPYCQGDLAGSDGHHGAYQGQHKLEGSPRQPTGLSVIVLLYIGLWPTQV</sequence>
<comment type="cofactor">
    <cofactor evidence="1">
        <name>Zn(2+)</name>
        <dbReference type="ChEBI" id="CHEBI:29105"/>
    </cofactor>
</comment>
<feature type="domain" description="Peptidase M14" evidence="11">
    <location>
        <begin position="1"/>
        <end position="202"/>
    </location>
</feature>
<evidence type="ECO:0000256" key="3">
    <source>
        <dbReference type="ARBA" id="ARBA00022645"/>
    </source>
</evidence>
<dbReference type="PANTHER" id="PTHR11705:SF94">
    <property type="entry name" value="CARBOXYPEPTIDASE A1"/>
    <property type="match status" value="1"/>
</dbReference>
<evidence type="ECO:0000256" key="5">
    <source>
        <dbReference type="ARBA" id="ARBA00022723"/>
    </source>
</evidence>
<dbReference type="Pfam" id="PF00246">
    <property type="entry name" value="Peptidase_M14"/>
    <property type="match status" value="1"/>
</dbReference>
<keyword evidence="8" id="KW-0862">Zinc</keyword>
<evidence type="ECO:0000313" key="13">
    <source>
        <dbReference type="Proteomes" id="UP001356427"/>
    </source>
</evidence>
<evidence type="ECO:0000256" key="6">
    <source>
        <dbReference type="ARBA" id="ARBA00022729"/>
    </source>
</evidence>
<evidence type="ECO:0000256" key="9">
    <source>
        <dbReference type="ARBA" id="ARBA00023049"/>
    </source>
</evidence>
<evidence type="ECO:0000256" key="7">
    <source>
        <dbReference type="ARBA" id="ARBA00022801"/>
    </source>
</evidence>
<organism evidence="12 13">
    <name type="scientific">Coregonus suidteri</name>
    <dbReference type="NCBI Taxonomy" id="861788"/>
    <lineage>
        <taxon>Eukaryota</taxon>
        <taxon>Metazoa</taxon>
        <taxon>Chordata</taxon>
        <taxon>Craniata</taxon>
        <taxon>Vertebrata</taxon>
        <taxon>Euteleostomi</taxon>
        <taxon>Actinopterygii</taxon>
        <taxon>Neopterygii</taxon>
        <taxon>Teleostei</taxon>
        <taxon>Protacanthopterygii</taxon>
        <taxon>Salmoniformes</taxon>
        <taxon>Salmonidae</taxon>
        <taxon>Coregoninae</taxon>
        <taxon>Coregonus</taxon>
    </lineage>
</organism>
<dbReference type="EMBL" id="JAGTTL010000007">
    <property type="protein sequence ID" value="KAK6319873.1"/>
    <property type="molecule type" value="Genomic_DNA"/>
</dbReference>
<keyword evidence="4" id="KW-0645">Protease</keyword>
<keyword evidence="3" id="KW-0121">Carboxypeptidase</keyword>
<dbReference type="AlphaFoldDB" id="A0AAN8LW73"/>
<dbReference type="InterPro" id="IPR000834">
    <property type="entry name" value="Peptidase_M14"/>
</dbReference>
<comment type="caution">
    <text evidence="12">The sequence shown here is derived from an EMBL/GenBank/DDBJ whole genome shotgun (WGS) entry which is preliminary data.</text>
</comment>
<evidence type="ECO:0000259" key="11">
    <source>
        <dbReference type="PROSITE" id="PS52035"/>
    </source>
</evidence>
<dbReference type="GO" id="GO:0004181">
    <property type="term" value="F:metallocarboxypeptidase activity"/>
    <property type="evidence" value="ECO:0007669"/>
    <property type="project" value="InterPro"/>
</dbReference>
<dbReference type="Proteomes" id="UP001356427">
    <property type="component" value="Unassembled WGS sequence"/>
</dbReference>
<comment type="similarity">
    <text evidence="2 10">Belongs to the peptidase M14 family.</text>
</comment>
<feature type="active site" description="Proton donor/acceptor" evidence="10">
    <location>
        <position position="168"/>
    </location>
</feature>
<evidence type="ECO:0000256" key="10">
    <source>
        <dbReference type="PROSITE-ProRule" id="PRU01379"/>
    </source>
</evidence>
<dbReference type="PROSITE" id="PS00133">
    <property type="entry name" value="CARBOXYPEPT_ZN_2"/>
    <property type="match status" value="1"/>
</dbReference>
<name>A0AAN8LW73_9TELE</name>
<dbReference type="InterPro" id="IPR057247">
    <property type="entry name" value="CARBOXYPEPT_ZN_2"/>
</dbReference>
<dbReference type="GO" id="GO:0006508">
    <property type="term" value="P:proteolysis"/>
    <property type="evidence" value="ECO:0007669"/>
    <property type="project" value="UniProtKB-KW"/>
</dbReference>
<dbReference type="SUPFAM" id="SSF53187">
    <property type="entry name" value="Zn-dependent exopeptidases"/>
    <property type="match status" value="1"/>
</dbReference>
<dbReference type="GO" id="GO:0008270">
    <property type="term" value="F:zinc ion binding"/>
    <property type="evidence" value="ECO:0007669"/>
    <property type="project" value="InterPro"/>
</dbReference>
<dbReference type="PANTHER" id="PTHR11705">
    <property type="entry name" value="PROTEASE FAMILY M14 CARBOXYPEPTIDASE A,B"/>
    <property type="match status" value="1"/>
</dbReference>
<dbReference type="GO" id="GO:0005615">
    <property type="term" value="C:extracellular space"/>
    <property type="evidence" value="ECO:0007669"/>
    <property type="project" value="TreeGrafter"/>
</dbReference>
<keyword evidence="9" id="KW-0482">Metalloprotease</keyword>
<protein>
    <recommendedName>
        <fullName evidence="11">Peptidase M14 domain-containing protein</fullName>
    </recommendedName>
</protein>
<evidence type="ECO:0000256" key="2">
    <source>
        <dbReference type="ARBA" id="ARBA00005988"/>
    </source>
</evidence>
<evidence type="ECO:0000313" key="12">
    <source>
        <dbReference type="EMBL" id="KAK6319873.1"/>
    </source>
</evidence>